<dbReference type="Proteomes" id="UP000235965">
    <property type="component" value="Unassembled WGS sequence"/>
</dbReference>
<accession>A0A2J7PVZ7</accession>
<dbReference type="GO" id="GO:0005697">
    <property type="term" value="C:telomerase holoenzyme complex"/>
    <property type="evidence" value="ECO:0007669"/>
    <property type="project" value="TreeGrafter"/>
</dbReference>
<dbReference type="GO" id="GO:0070034">
    <property type="term" value="F:telomerase RNA binding"/>
    <property type="evidence" value="ECO:0007669"/>
    <property type="project" value="TreeGrafter"/>
</dbReference>
<dbReference type="FunFam" id="3.40.50.1010:FF:000047">
    <property type="entry name" value="Blast:Telomerase-binding protein EST1A"/>
    <property type="match status" value="1"/>
</dbReference>
<reference evidence="5 6" key="1">
    <citation type="submission" date="2017-12" db="EMBL/GenBank/DDBJ databases">
        <title>Hemimetabolous genomes reveal molecular basis of termite eusociality.</title>
        <authorList>
            <person name="Harrison M.C."/>
            <person name="Jongepier E."/>
            <person name="Robertson H.M."/>
            <person name="Arning N."/>
            <person name="Bitard-Feildel T."/>
            <person name="Chao H."/>
            <person name="Childers C.P."/>
            <person name="Dinh H."/>
            <person name="Doddapaneni H."/>
            <person name="Dugan S."/>
            <person name="Gowin J."/>
            <person name="Greiner C."/>
            <person name="Han Y."/>
            <person name="Hu H."/>
            <person name="Hughes D.S.T."/>
            <person name="Huylmans A.-K."/>
            <person name="Kemena C."/>
            <person name="Kremer L.P.M."/>
            <person name="Lee S.L."/>
            <person name="Lopez-Ezquerra A."/>
            <person name="Mallet L."/>
            <person name="Monroy-Kuhn J.M."/>
            <person name="Moser A."/>
            <person name="Murali S.C."/>
            <person name="Muzny D.M."/>
            <person name="Otani S."/>
            <person name="Piulachs M.-D."/>
            <person name="Poelchau M."/>
            <person name="Qu J."/>
            <person name="Schaub F."/>
            <person name="Wada-Katsumata A."/>
            <person name="Worley K.C."/>
            <person name="Xie Q."/>
            <person name="Ylla G."/>
            <person name="Poulsen M."/>
            <person name="Gibbs R.A."/>
            <person name="Schal C."/>
            <person name="Richards S."/>
            <person name="Belles X."/>
            <person name="Korb J."/>
            <person name="Bornberg-Bauer E."/>
        </authorList>
    </citation>
    <scope>NUCLEOTIDE SEQUENCE [LARGE SCALE GENOMIC DNA]</scope>
    <source>
        <tissue evidence="5">Whole body</tissue>
    </source>
</reference>
<dbReference type="InParanoid" id="A0A2J7PVZ7"/>
<dbReference type="CDD" id="cd09885">
    <property type="entry name" value="PIN_Smg6-like"/>
    <property type="match status" value="1"/>
</dbReference>
<dbReference type="InterPro" id="IPR045153">
    <property type="entry name" value="Est1/Ebs1-like"/>
</dbReference>
<evidence type="ECO:0000313" key="5">
    <source>
        <dbReference type="EMBL" id="PNF20501.1"/>
    </source>
</evidence>
<dbReference type="AlphaFoldDB" id="A0A2J7PVZ7"/>
<keyword evidence="1" id="KW-0866">Nonsense-mediated mRNA decay</keyword>
<comment type="caution">
    <text evidence="5">The sequence shown here is derived from an EMBL/GenBank/DDBJ whole genome shotgun (WGS) entry which is preliminary data.</text>
</comment>
<feature type="coiled-coil region" evidence="2">
    <location>
        <begin position="242"/>
        <end position="269"/>
    </location>
</feature>
<evidence type="ECO:0000259" key="4">
    <source>
        <dbReference type="SMART" id="SM00670"/>
    </source>
</evidence>
<evidence type="ECO:0000256" key="2">
    <source>
        <dbReference type="SAM" id="Coils"/>
    </source>
</evidence>
<dbReference type="InterPro" id="IPR002716">
    <property type="entry name" value="PIN_dom"/>
</dbReference>
<gene>
    <name evidence="5" type="ORF">B7P43_G06276</name>
</gene>
<dbReference type="SMART" id="SM00670">
    <property type="entry name" value="PINc"/>
    <property type="match status" value="1"/>
</dbReference>
<protein>
    <recommendedName>
        <fullName evidence="4">PIN domain-containing protein</fullName>
    </recommendedName>
</protein>
<dbReference type="PANTHER" id="PTHR15696">
    <property type="entry name" value="SMG-7 SUPPRESSOR WITH MORPHOLOGICAL EFFECT ON GENITALIA PROTEIN 7"/>
    <property type="match status" value="1"/>
</dbReference>
<dbReference type="SUPFAM" id="SSF88723">
    <property type="entry name" value="PIN domain-like"/>
    <property type="match status" value="1"/>
</dbReference>
<dbReference type="InterPro" id="IPR011990">
    <property type="entry name" value="TPR-like_helical_dom_sf"/>
</dbReference>
<dbReference type="Pfam" id="PF13638">
    <property type="entry name" value="PIN_4"/>
    <property type="match status" value="1"/>
</dbReference>
<dbReference type="Gene3D" id="3.40.50.1010">
    <property type="entry name" value="5'-nuclease"/>
    <property type="match status" value="1"/>
</dbReference>
<dbReference type="EMBL" id="NEVH01020940">
    <property type="protein sequence ID" value="PNF20502.1"/>
    <property type="molecule type" value="Genomic_DNA"/>
</dbReference>
<proteinExistence type="predicted"/>
<dbReference type="PANTHER" id="PTHR15696:SF0">
    <property type="entry name" value="TELOMERASE-BINDING PROTEIN EST1A"/>
    <property type="match status" value="1"/>
</dbReference>
<dbReference type="OrthoDB" id="2017974at2759"/>
<feature type="compositionally biased region" description="Basic and acidic residues" evidence="3">
    <location>
        <begin position="211"/>
        <end position="220"/>
    </location>
</feature>
<evidence type="ECO:0000256" key="1">
    <source>
        <dbReference type="ARBA" id="ARBA00023161"/>
    </source>
</evidence>
<feature type="region of interest" description="Disordered" evidence="3">
    <location>
        <begin position="183"/>
        <end position="230"/>
    </location>
</feature>
<evidence type="ECO:0000313" key="6">
    <source>
        <dbReference type="Proteomes" id="UP000235965"/>
    </source>
</evidence>
<dbReference type="InterPro" id="IPR018834">
    <property type="entry name" value="DNA/RNA-bd_Est1-type"/>
</dbReference>
<dbReference type="GO" id="GO:0042162">
    <property type="term" value="F:telomeric DNA binding"/>
    <property type="evidence" value="ECO:0007669"/>
    <property type="project" value="TreeGrafter"/>
</dbReference>
<dbReference type="EMBL" id="NEVH01020940">
    <property type="protein sequence ID" value="PNF20501.1"/>
    <property type="molecule type" value="Genomic_DNA"/>
</dbReference>
<dbReference type="GO" id="GO:0000184">
    <property type="term" value="P:nuclear-transcribed mRNA catabolic process, nonsense-mediated decay"/>
    <property type="evidence" value="ECO:0007669"/>
    <property type="project" value="UniProtKB-KW"/>
</dbReference>
<organism evidence="5 6">
    <name type="scientific">Cryptotermes secundus</name>
    <dbReference type="NCBI Taxonomy" id="105785"/>
    <lineage>
        <taxon>Eukaryota</taxon>
        <taxon>Metazoa</taxon>
        <taxon>Ecdysozoa</taxon>
        <taxon>Arthropoda</taxon>
        <taxon>Hexapoda</taxon>
        <taxon>Insecta</taxon>
        <taxon>Pterygota</taxon>
        <taxon>Neoptera</taxon>
        <taxon>Polyneoptera</taxon>
        <taxon>Dictyoptera</taxon>
        <taxon>Blattodea</taxon>
        <taxon>Blattoidea</taxon>
        <taxon>Termitoidae</taxon>
        <taxon>Kalotermitidae</taxon>
        <taxon>Cryptotermitinae</taxon>
        <taxon>Cryptotermes</taxon>
    </lineage>
</organism>
<dbReference type="InterPro" id="IPR029060">
    <property type="entry name" value="PIN-like_dom_sf"/>
</dbReference>
<keyword evidence="6" id="KW-1185">Reference proteome</keyword>
<sequence>MFNLILEKCVALLREQLDRPAESQSLGLIVSEDMQALLPAVKVWCDWLLCHSAVWNPPPSCVDYRVGPPGDAWGRVATLVNLLEKLEYQKTLLVTGPREDYELVRLPEDATLCGFTPLMYNDQEPIYTSKETDMEQAYVVLRIQKIVFFGTVFLCGVDPPVLKLQKFDSGFSEYVSVVQSCSQGSLSSPHEEDQSDSELVVESFSEDENEDKTSDKEGKVEPVTSVSNNELDSSTAVAPVEIQDLLHRKEELEKKHRKQERHRQRVQAILRDSVVSVEIEVRPHNLVPDTNCFIDYLSQLQIIAQAGPAQQHYYTLMVPLVVLKELEGLARGGKDRDYMPVPCVEPEHAAKVAEAAKMALVFLRSRSPGVRCVTTRGTVVRTSAFAMEEDTEQDERNDDKILTTSLSLCRSSGKDECKPGEPRRLYREVVLLTEDRNLRVKALARHVPVREVPDFMHWAGLG</sequence>
<dbReference type="Pfam" id="PF10373">
    <property type="entry name" value="EST1_DNA_bind"/>
    <property type="match status" value="1"/>
</dbReference>
<dbReference type="STRING" id="105785.A0A2J7PVZ7"/>
<feature type="domain" description="PIN" evidence="4">
    <location>
        <begin position="284"/>
        <end position="440"/>
    </location>
</feature>
<evidence type="ECO:0000256" key="3">
    <source>
        <dbReference type="SAM" id="MobiDB-lite"/>
    </source>
</evidence>
<name>A0A2J7PVZ7_9NEOP</name>
<keyword evidence="2" id="KW-0175">Coiled coil</keyword>
<dbReference type="SUPFAM" id="SSF48452">
    <property type="entry name" value="TPR-like"/>
    <property type="match status" value="1"/>
</dbReference>